<comment type="caution">
    <text evidence="13">The sequence shown here is derived from an EMBL/GenBank/DDBJ whole genome shotgun (WGS) entry which is preliminary data.</text>
</comment>
<dbReference type="InterPro" id="IPR007992">
    <property type="entry name" value="CybS"/>
</dbReference>
<evidence type="ECO:0000256" key="5">
    <source>
        <dbReference type="ARBA" id="ARBA00022792"/>
    </source>
</evidence>
<comment type="similarity">
    <text evidence="2 12">Belongs to the CybS family.</text>
</comment>
<evidence type="ECO:0000256" key="3">
    <source>
        <dbReference type="ARBA" id="ARBA00022448"/>
    </source>
</evidence>
<organism evidence="13 14">
    <name type="scientific">Danaus chrysippus</name>
    <name type="common">African queen</name>
    <dbReference type="NCBI Taxonomy" id="151541"/>
    <lineage>
        <taxon>Eukaryota</taxon>
        <taxon>Metazoa</taxon>
        <taxon>Ecdysozoa</taxon>
        <taxon>Arthropoda</taxon>
        <taxon>Hexapoda</taxon>
        <taxon>Insecta</taxon>
        <taxon>Pterygota</taxon>
        <taxon>Neoptera</taxon>
        <taxon>Endopterygota</taxon>
        <taxon>Lepidoptera</taxon>
        <taxon>Glossata</taxon>
        <taxon>Ditrysia</taxon>
        <taxon>Papilionoidea</taxon>
        <taxon>Nymphalidae</taxon>
        <taxon>Danainae</taxon>
        <taxon>Danaini</taxon>
        <taxon>Danaina</taxon>
        <taxon>Danaus</taxon>
        <taxon>Anosia</taxon>
    </lineage>
</organism>
<dbReference type="Pfam" id="PF05328">
    <property type="entry name" value="CybS"/>
    <property type="match status" value="1"/>
</dbReference>
<proteinExistence type="inferred from homology"/>
<feature type="transmembrane region" description="Helical" evidence="12">
    <location>
        <begin position="162"/>
        <end position="183"/>
    </location>
</feature>
<dbReference type="GO" id="GO:0006099">
    <property type="term" value="P:tricarboxylic acid cycle"/>
    <property type="evidence" value="ECO:0007669"/>
    <property type="project" value="UniProtKB-KW"/>
</dbReference>
<keyword evidence="7 12" id="KW-1133">Transmembrane helix</keyword>
<comment type="function">
    <text evidence="12">Membrane-anchoring subunit of succinate dehydrogenase (SDH) that is involved in complex II of the mitochondrial electron transport chain and is responsible for transferring electrons from succinate to ubiquinone (coenzyme Q).</text>
</comment>
<dbReference type="AlphaFoldDB" id="A0A8J2R545"/>
<evidence type="ECO:0000313" key="13">
    <source>
        <dbReference type="EMBL" id="CAG9581484.1"/>
    </source>
</evidence>
<protein>
    <recommendedName>
        <fullName evidence="12">Succinate dehydrogenase [ubiquinone] cytochrome b small subunit</fullName>
    </recommendedName>
</protein>
<evidence type="ECO:0000256" key="12">
    <source>
        <dbReference type="RuleBase" id="RU364031"/>
    </source>
</evidence>
<dbReference type="OrthoDB" id="18577at2759"/>
<evidence type="ECO:0000313" key="14">
    <source>
        <dbReference type="Proteomes" id="UP000789524"/>
    </source>
</evidence>
<keyword evidence="4 12" id="KW-0812">Transmembrane</keyword>
<keyword evidence="3 12" id="KW-0813">Transport</keyword>
<dbReference type="Gene3D" id="1.20.1300.10">
    <property type="entry name" value="Fumarate reductase/succinate dehydrogenase, transmembrane subunit"/>
    <property type="match status" value="1"/>
</dbReference>
<evidence type="ECO:0000256" key="11">
    <source>
        <dbReference type="PIRSR" id="PIRSR607992-2"/>
    </source>
</evidence>
<evidence type="ECO:0000256" key="4">
    <source>
        <dbReference type="ARBA" id="ARBA00022692"/>
    </source>
</evidence>
<name>A0A8J2R545_9NEOP</name>
<evidence type="ECO:0000256" key="9">
    <source>
        <dbReference type="ARBA" id="ARBA00023136"/>
    </source>
</evidence>
<evidence type="ECO:0000256" key="10">
    <source>
        <dbReference type="PIRSR" id="PIRSR607992-1"/>
    </source>
</evidence>
<keyword evidence="11" id="KW-0408">Iron</keyword>
<dbReference type="GO" id="GO:0020037">
    <property type="term" value="F:heme binding"/>
    <property type="evidence" value="ECO:0007669"/>
    <property type="project" value="TreeGrafter"/>
</dbReference>
<feature type="transmembrane region" description="Helical" evidence="12">
    <location>
        <begin position="102"/>
        <end position="122"/>
    </location>
</feature>
<accession>A0A8J2R545</accession>
<keyword evidence="14" id="KW-1185">Reference proteome</keyword>
<dbReference type="GO" id="GO:0046872">
    <property type="term" value="F:metal ion binding"/>
    <property type="evidence" value="ECO:0007669"/>
    <property type="project" value="UniProtKB-KW"/>
</dbReference>
<dbReference type="PANTHER" id="PTHR13337">
    <property type="entry name" value="SUCCINATE DEHYDROGENASE"/>
    <property type="match status" value="1"/>
</dbReference>
<dbReference type="PANTHER" id="PTHR13337:SF2">
    <property type="entry name" value="SUCCINATE DEHYDROGENASE [UBIQUINONE] CYTOCHROME B SMALL SUBUNIT, MITOCHONDRIAL"/>
    <property type="match status" value="1"/>
</dbReference>
<keyword evidence="9 12" id="KW-0472">Membrane</keyword>
<keyword evidence="8 12" id="KW-0496">Mitochondrion</keyword>
<keyword evidence="12" id="KW-0249">Electron transport</keyword>
<feature type="transmembrane region" description="Helical" evidence="12">
    <location>
        <begin position="128"/>
        <end position="150"/>
    </location>
</feature>
<comment type="subcellular location">
    <subcellularLocation>
        <location evidence="1 12">Mitochondrion inner membrane</location>
        <topology evidence="1 12">Multi-pass membrane protein</topology>
    </subcellularLocation>
</comment>
<keyword evidence="12" id="KW-0816">Tricarboxylic acid cycle</keyword>
<dbReference type="SUPFAM" id="SSF81343">
    <property type="entry name" value="Fumarate reductase respiratory complex transmembrane subunits"/>
    <property type="match status" value="1"/>
</dbReference>
<feature type="binding site" description="axial binding residue" evidence="11">
    <location>
        <position position="137"/>
    </location>
    <ligand>
        <name>heme b</name>
        <dbReference type="ChEBI" id="CHEBI:60344"/>
        <note>ligand shared with SDHC</note>
    </ligand>
    <ligandPart>
        <name>Fe</name>
        <dbReference type="ChEBI" id="CHEBI:18248"/>
    </ligandPart>
</feature>
<evidence type="ECO:0000256" key="1">
    <source>
        <dbReference type="ARBA" id="ARBA00004448"/>
    </source>
</evidence>
<dbReference type="InterPro" id="IPR034804">
    <property type="entry name" value="SQR/QFR_C/D"/>
</dbReference>
<evidence type="ECO:0000256" key="7">
    <source>
        <dbReference type="ARBA" id="ARBA00022989"/>
    </source>
</evidence>
<keyword evidence="5 12" id="KW-0999">Mitochondrion inner membrane</keyword>
<dbReference type="GO" id="GO:0005743">
    <property type="term" value="C:mitochondrial inner membrane"/>
    <property type="evidence" value="ECO:0007669"/>
    <property type="project" value="UniProtKB-SubCell"/>
</dbReference>
<evidence type="ECO:0000256" key="6">
    <source>
        <dbReference type="ARBA" id="ARBA00022946"/>
    </source>
</evidence>
<evidence type="ECO:0000256" key="8">
    <source>
        <dbReference type="ARBA" id="ARBA00023128"/>
    </source>
</evidence>
<keyword evidence="12" id="KW-0349">Heme</keyword>
<dbReference type="GO" id="GO:0006121">
    <property type="term" value="P:mitochondrial electron transport, succinate to ubiquinone"/>
    <property type="evidence" value="ECO:0007669"/>
    <property type="project" value="TreeGrafter"/>
</dbReference>
<reference evidence="13" key="1">
    <citation type="submission" date="2021-09" db="EMBL/GenBank/DDBJ databases">
        <authorList>
            <person name="Martin H S."/>
        </authorList>
    </citation>
    <scope>NUCLEOTIDE SEQUENCE</scope>
</reference>
<gene>
    <name evidence="13" type="ORF">DCHRY22_LOCUS14080</name>
</gene>
<dbReference type="Proteomes" id="UP000789524">
    <property type="component" value="Unassembled WGS sequence"/>
</dbReference>
<evidence type="ECO:0000256" key="2">
    <source>
        <dbReference type="ARBA" id="ARBA00007294"/>
    </source>
</evidence>
<keyword evidence="6 12" id="KW-0809">Transit peptide</keyword>
<keyword evidence="11 12" id="KW-0479">Metal-binding</keyword>
<dbReference type="GO" id="GO:0048039">
    <property type="term" value="F:ubiquinone binding"/>
    <property type="evidence" value="ECO:0007669"/>
    <property type="project" value="TreeGrafter"/>
</dbReference>
<sequence>MKLLHISFLSNISSMGKVVNILTLFDNNQNYAKIATYIRYPTSVRIHPVLKSSTALSSTIQLNNCTTMKPIGSPFFNLIKPFSTTMVRLDDEKPHDHAKLWIIEKGTAAVMLVLIPFGLLIPNKLFDSILAILITAHAYWGMEAIMVEYVRVLLFGPTIPKVALGVVYALTVLMLGGLFYLIFNDIGMCRAFWRIWRNMRKSKDAPQTPSGGKSC</sequence>
<feature type="binding site" evidence="10">
    <location>
        <position position="149"/>
    </location>
    <ligand>
        <name>a ubiquinone</name>
        <dbReference type="ChEBI" id="CHEBI:16389"/>
        <note>ligand shared with IP/SDHB</note>
    </ligand>
</feature>
<dbReference type="EMBL" id="CAKASE010000080">
    <property type="protein sequence ID" value="CAG9581484.1"/>
    <property type="molecule type" value="Genomic_DNA"/>
</dbReference>